<keyword evidence="2 4" id="KW-0808">Transferase</keyword>
<proteinExistence type="inferred from homology"/>
<name>A0A7S7NYP9_PALFE</name>
<sequence length="394" mass="43767">MEKWVYGGSGLGRTDGQVTLVPFVMPGEQVRVEPVKQKTGMVEGRAVEWLERSEARIEPACPYFQKCGGCHYQMAPYDMQVAQKAEILREVLRRVGKIEAPEKIETISAEPWGYRNRSQFHFGPQHSLGFKASGSDRVVDVDKCPISAPLINDALKKLRGLRRDKHFPRFLKEIELFTNGEQTMVNVLSTEGSRGVAKGFFDWLGLQIPGASEGALEYAAAGEKFRVSHKSFFQVNRFLADEMVKCALEGAEGKTALDLYAGVGLFTLPLARRFEKVTGVESDGSAVRDLEFNAERSGVKAKALRLQSEQYLENLTATPDFVLADPPRSGLGKAVVKHLVRLLPPRISLVSCDPATLARDAAVLVGAGYRFEKMTMIDLFPQTYHIETIVLMVR</sequence>
<dbReference type="PROSITE" id="PS01231">
    <property type="entry name" value="TRMA_2"/>
    <property type="match status" value="1"/>
</dbReference>
<dbReference type="GO" id="GO:0070041">
    <property type="term" value="F:rRNA (uridine-C5-)-methyltransferase activity"/>
    <property type="evidence" value="ECO:0007669"/>
    <property type="project" value="TreeGrafter"/>
</dbReference>
<reference evidence="6 7" key="1">
    <citation type="submission" date="2020-10" db="EMBL/GenBank/DDBJ databases">
        <title>Complete genome sequence of Paludibaculum fermentans P105T, a facultatively anaerobic acidobacterium capable of dissimilatory Fe(III) reduction.</title>
        <authorList>
            <person name="Dedysh S.N."/>
            <person name="Beletsky A.V."/>
            <person name="Kulichevskaya I.S."/>
            <person name="Mardanov A.V."/>
            <person name="Ravin N.V."/>
        </authorList>
    </citation>
    <scope>NUCLEOTIDE SEQUENCE [LARGE SCALE GENOMIC DNA]</scope>
    <source>
        <strain evidence="6 7">P105</strain>
    </source>
</reference>
<feature type="binding site" evidence="4">
    <location>
        <position position="260"/>
    </location>
    <ligand>
        <name>S-adenosyl-L-methionine</name>
        <dbReference type="ChEBI" id="CHEBI:59789"/>
    </ligand>
</feature>
<evidence type="ECO:0000256" key="3">
    <source>
        <dbReference type="ARBA" id="ARBA00022691"/>
    </source>
</evidence>
<feature type="binding site" evidence="4">
    <location>
        <position position="281"/>
    </location>
    <ligand>
        <name>S-adenosyl-L-methionine</name>
        <dbReference type="ChEBI" id="CHEBI:59789"/>
    </ligand>
</feature>
<feature type="domain" description="TRAM" evidence="5">
    <location>
        <begin position="1"/>
        <end position="48"/>
    </location>
</feature>
<dbReference type="InterPro" id="IPR029063">
    <property type="entry name" value="SAM-dependent_MTases_sf"/>
</dbReference>
<dbReference type="Gene3D" id="2.40.50.1070">
    <property type="match status" value="1"/>
</dbReference>
<evidence type="ECO:0000256" key="4">
    <source>
        <dbReference type="PROSITE-ProRule" id="PRU01024"/>
    </source>
</evidence>
<feature type="active site" description="Nucleophile" evidence="4">
    <location>
        <position position="352"/>
    </location>
</feature>
<dbReference type="InterPro" id="IPR002792">
    <property type="entry name" value="TRAM_dom"/>
</dbReference>
<protein>
    <submittedName>
        <fullName evidence="6">Class I SAM-dependent RNA methyltransferase</fullName>
    </submittedName>
</protein>
<dbReference type="PANTHER" id="PTHR11061:SF30">
    <property type="entry name" value="TRNA (URACIL(54)-C(5))-METHYLTRANSFERASE"/>
    <property type="match status" value="1"/>
</dbReference>
<comment type="similarity">
    <text evidence="4">Belongs to the class I-like SAM-binding methyltransferase superfamily. RNA M5U methyltransferase family.</text>
</comment>
<dbReference type="KEGG" id="pfer:IRI77_31645"/>
<dbReference type="SUPFAM" id="SSF53335">
    <property type="entry name" value="S-adenosyl-L-methionine-dependent methyltransferases"/>
    <property type="match status" value="1"/>
</dbReference>
<feature type="binding site" evidence="4">
    <location>
        <position position="325"/>
    </location>
    <ligand>
        <name>S-adenosyl-L-methionine</name>
        <dbReference type="ChEBI" id="CHEBI:59789"/>
    </ligand>
</feature>
<evidence type="ECO:0000313" key="7">
    <source>
        <dbReference type="Proteomes" id="UP000593892"/>
    </source>
</evidence>
<dbReference type="PANTHER" id="PTHR11061">
    <property type="entry name" value="RNA M5U METHYLTRANSFERASE"/>
    <property type="match status" value="1"/>
</dbReference>
<dbReference type="Gene3D" id="3.40.50.150">
    <property type="entry name" value="Vaccinia Virus protein VP39"/>
    <property type="match status" value="1"/>
</dbReference>
<dbReference type="InterPro" id="IPR030391">
    <property type="entry name" value="MeTrfase_TrmA_CS"/>
</dbReference>
<keyword evidence="7" id="KW-1185">Reference proteome</keyword>
<evidence type="ECO:0000256" key="2">
    <source>
        <dbReference type="ARBA" id="ARBA00022679"/>
    </source>
</evidence>
<dbReference type="PROSITE" id="PS51687">
    <property type="entry name" value="SAM_MT_RNA_M5U"/>
    <property type="match status" value="1"/>
</dbReference>
<evidence type="ECO:0000256" key="1">
    <source>
        <dbReference type="ARBA" id="ARBA00022603"/>
    </source>
</evidence>
<accession>A0A7S7NYP9</accession>
<keyword evidence="3 4" id="KW-0949">S-adenosyl-L-methionine</keyword>
<dbReference type="InterPro" id="IPR010280">
    <property type="entry name" value="U5_MeTrfase_fam"/>
</dbReference>
<dbReference type="SUPFAM" id="SSF50249">
    <property type="entry name" value="Nucleic acid-binding proteins"/>
    <property type="match status" value="1"/>
</dbReference>
<keyword evidence="1 4" id="KW-0489">Methyltransferase</keyword>
<gene>
    <name evidence="6" type="ORF">IRI77_31645</name>
</gene>
<dbReference type="GO" id="GO:0070475">
    <property type="term" value="P:rRNA base methylation"/>
    <property type="evidence" value="ECO:0007669"/>
    <property type="project" value="TreeGrafter"/>
</dbReference>
<dbReference type="PROSITE" id="PS50926">
    <property type="entry name" value="TRAM"/>
    <property type="match status" value="1"/>
</dbReference>
<dbReference type="Proteomes" id="UP000593892">
    <property type="component" value="Chromosome"/>
</dbReference>
<organism evidence="6 7">
    <name type="scientific">Paludibaculum fermentans</name>
    <dbReference type="NCBI Taxonomy" id="1473598"/>
    <lineage>
        <taxon>Bacteria</taxon>
        <taxon>Pseudomonadati</taxon>
        <taxon>Acidobacteriota</taxon>
        <taxon>Terriglobia</taxon>
        <taxon>Bryobacterales</taxon>
        <taxon>Bryobacteraceae</taxon>
        <taxon>Paludibaculum</taxon>
    </lineage>
</organism>
<dbReference type="Pfam" id="PF05958">
    <property type="entry name" value="tRNA_U5-meth_tr"/>
    <property type="match status" value="1"/>
</dbReference>
<dbReference type="EMBL" id="CP063849">
    <property type="protein sequence ID" value="QOY92217.1"/>
    <property type="molecule type" value="Genomic_DNA"/>
</dbReference>
<evidence type="ECO:0000259" key="5">
    <source>
        <dbReference type="PROSITE" id="PS50926"/>
    </source>
</evidence>
<dbReference type="CDD" id="cd02440">
    <property type="entry name" value="AdoMet_MTases"/>
    <property type="match status" value="1"/>
</dbReference>
<evidence type="ECO:0000313" key="6">
    <source>
        <dbReference type="EMBL" id="QOY92217.1"/>
    </source>
</evidence>
<dbReference type="AlphaFoldDB" id="A0A7S7NYP9"/>
<dbReference type="InterPro" id="IPR012340">
    <property type="entry name" value="NA-bd_OB-fold"/>
</dbReference>
<feature type="binding site" evidence="4">
    <location>
        <position position="234"/>
    </location>
    <ligand>
        <name>S-adenosyl-L-methionine</name>
        <dbReference type="ChEBI" id="CHEBI:59789"/>
    </ligand>
</feature>
<dbReference type="Gene3D" id="2.40.50.140">
    <property type="entry name" value="Nucleic acid-binding proteins"/>
    <property type="match status" value="1"/>
</dbReference>